<evidence type="ECO:0000256" key="3">
    <source>
        <dbReference type="ARBA" id="ARBA00023002"/>
    </source>
</evidence>
<dbReference type="Proteomes" id="UP000243515">
    <property type="component" value="Unassembled WGS sequence"/>
</dbReference>
<feature type="compositionally biased region" description="Polar residues" evidence="9">
    <location>
        <begin position="40"/>
        <end position="50"/>
    </location>
</feature>
<protein>
    <recommendedName>
        <fullName evidence="6 8">Glycerol-3-phosphate dehydrogenase [NAD(+)]</fullName>
        <ecNumber evidence="2 8">1.1.1.8</ecNumber>
    </recommendedName>
</protein>
<dbReference type="FunFam" id="1.10.1040.10:FF:000004">
    <property type="entry name" value="Glycerol-3-phosphate dehydrogenase [NAD(+)]"/>
    <property type="match status" value="1"/>
</dbReference>
<comment type="catalytic activity">
    <reaction evidence="5 8">
        <text>sn-glycerol 3-phosphate + NAD(+) = dihydroxyacetone phosphate + NADH + H(+)</text>
        <dbReference type="Rhea" id="RHEA:11092"/>
        <dbReference type="ChEBI" id="CHEBI:15378"/>
        <dbReference type="ChEBI" id="CHEBI:57540"/>
        <dbReference type="ChEBI" id="CHEBI:57597"/>
        <dbReference type="ChEBI" id="CHEBI:57642"/>
        <dbReference type="ChEBI" id="CHEBI:57945"/>
        <dbReference type="EC" id="1.1.1.8"/>
    </reaction>
</comment>
<evidence type="ECO:0000256" key="2">
    <source>
        <dbReference type="ARBA" id="ARBA00013218"/>
    </source>
</evidence>
<evidence type="ECO:0000313" key="13">
    <source>
        <dbReference type="Proteomes" id="UP000243515"/>
    </source>
</evidence>
<reference evidence="12 13" key="1">
    <citation type="journal article" date="2015" name="Environ. Microbiol.">
        <title>Metagenome sequence of Elaphomyces granulatus from sporocarp tissue reveals Ascomycota ectomycorrhizal fingerprints of genome expansion and a Proteobacteria-rich microbiome.</title>
        <authorList>
            <person name="Quandt C.A."/>
            <person name="Kohler A."/>
            <person name="Hesse C.N."/>
            <person name="Sharpton T.J."/>
            <person name="Martin F."/>
            <person name="Spatafora J.W."/>
        </authorList>
    </citation>
    <scope>NUCLEOTIDE SEQUENCE [LARGE SCALE GENOMIC DNA]</scope>
    <source>
        <strain evidence="12 13">OSC145934</strain>
    </source>
</reference>
<dbReference type="AlphaFoldDB" id="A0A232LZ98"/>
<feature type="region of interest" description="Disordered" evidence="9">
    <location>
        <begin position="40"/>
        <end position="66"/>
    </location>
</feature>
<sequence>MLGWAPIIIRRSGIPPGPCSTSISCRNLSRVRSQPQQFLPTTTCHSSAPSSLLKPSIGAGAPPAHHPSLQSPVFSVARRSNMATLSAHSQKHKVAVIGSGNWGTAISKIVAENTAENGDLFEPQVDMWVFEEQVEIPKDSKHYNPSSPLCQTPQNLSEVINKLHENIKYLPRIPLPMNLRANPSLEDAVKDASILIFNVPHQFIIKICDQLKGKVLPYARGISCIKGVDVNEEGVSLFSETIGKKLGIYCGALSGANIATEVAKELYSETTIGYDPPLMDSKAPTPTDRSPSSSTVDIVHFEHKDTSGQFSKVKLRPLPPEYPPISHHLLKLLFHRPYFHVRVVSDVAGVSLGGALKNIVAIAAGFVDGMGWGDNAKAAVMRVGLLEMVKFGSQFFGASVNAQTFTEESAGVADLITSCNGGRNHRCAKLSIERKLPIEKVEKQELNGQKLQGTLTAHEVNNFLRKQGVEEDYPLFTCVQQILEGKIRVEEIPNRIAGTKQ</sequence>
<dbReference type="PRINTS" id="PR00077">
    <property type="entry name" value="GPDHDRGNASE"/>
</dbReference>
<dbReference type="GO" id="GO:0141152">
    <property type="term" value="F:glycerol-3-phosphate dehydrogenase (NAD+) activity"/>
    <property type="evidence" value="ECO:0007669"/>
    <property type="project" value="UniProtKB-UniRule"/>
</dbReference>
<evidence type="ECO:0000256" key="5">
    <source>
        <dbReference type="ARBA" id="ARBA00048683"/>
    </source>
</evidence>
<dbReference type="InterPro" id="IPR008927">
    <property type="entry name" value="6-PGluconate_DH-like_C_sf"/>
</dbReference>
<evidence type="ECO:0000256" key="1">
    <source>
        <dbReference type="ARBA" id="ARBA00011009"/>
    </source>
</evidence>
<dbReference type="Pfam" id="PF01210">
    <property type="entry name" value="NAD_Gly3P_dh_N"/>
    <property type="match status" value="1"/>
</dbReference>
<evidence type="ECO:0000256" key="7">
    <source>
        <dbReference type="RuleBase" id="RU000437"/>
    </source>
</evidence>
<accession>A0A232LZ98</accession>
<keyword evidence="4 7" id="KW-0520">NAD</keyword>
<dbReference type="EC" id="1.1.1.8" evidence="2 8"/>
<dbReference type="SUPFAM" id="SSF51735">
    <property type="entry name" value="NAD(P)-binding Rossmann-fold domains"/>
    <property type="match status" value="1"/>
</dbReference>
<dbReference type="OrthoDB" id="10263760at2759"/>
<comment type="similarity">
    <text evidence="1 7">Belongs to the NAD-dependent glycerol-3-phosphate dehydrogenase family.</text>
</comment>
<evidence type="ECO:0000256" key="9">
    <source>
        <dbReference type="SAM" id="MobiDB-lite"/>
    </source>
</evidence>
<dbReference type="GO" id="GO:0005829">
    <property type="term" value="C:cytosol"/>
    <property type="evidence" value="ECO:0007669"/>
    <property type="project" value="TreeGrafter"/>
</dbReference>
<dbReference type="GO" id="GO:0005634">
    <property type="term" value="C:nucleus"/>
    <property type="evidence" value="ECO:0007669"/>
    <property type="project" value="TreeGrafter"/>
</dbReference>
<evidence type="ECO:0000256" key="6">
    <source>
        <dbReference type="ARBA" id="ARBA00072861"/>
    </source>
</evidence>
<evidence type="ECO:0000256" key="4">
    <source>
        <dbReference type="ARBA" id="ARBA00023027"/>
    </source>
</evidence>
<dbReference type="PANTHER" id="PTHR11728">
    <property type="entry name" value="GLYCEROL-3-PHOSPHATE DEHYDROGENASE"/>
    <property type="match status" value="1"/>
</dbReference>
<dbReference type="PANTHER" id="PTHR11728:SF8">
    <property type="entry name" value="GLYCEROL-3-PHOSPHATE DEHYDROGENASE [NAD(+)]-RELATED"/>
    <property type="match status" value="1"/>
</dbReference>
<dbReference type="Pfam" id="PF07479">
    <property type="entry name" value="NAD_Gly3P_dh_C"/>
    <property type="match status" value="1"/>
</dbReference>
<dbReference type="InterPro" id="IPR013328">
    <property type="entry name" value="6PGD_dom2"/>
</dbReference>
<feature type="domain" description="Glycerol-3-phosphate dehydrogenase NAD-dependent N-terminal" evidence="10">
    <location>
        <begin position="93"/>
        <end position="275"/>
    </location>
</feature>
<dbReference type="InterPro" id="IPR006168">
    <property type="entry name" value="G3P_DH_NAD-dep"/>
</dbReference>
<dbReference type="InterPro" id="IPR006109">
    <property type="entry name" value="G3P_DH_NAD-dep_C"/>
</dbReference>
<dbReference type="Gene3D" id="1.10.1040.10">
    <property type="entry name" value="N-(1-d-carboxylethyl)-l-norvaline Dehydrogenase, domain 2"/>
    <property type="match status" value="1"/>
</dbReference>
<dbReference type="GO" id="GO:0051287">
    <property type="term" value="F:NAD binding"/>
    <property type="evidence" value="ECO:0007669"/>
    <property type="project" value="UniProtKB-UniRule"/>
</dbReference>
<dbReference type="EMBL" id="NPHW01003497">
    <property type="protein sequence ID" value="OXV09493.1"/>
    <property type="molecule type" value="Genomic_DNA"/>
</dbReference>
<name>A0A232LZ98_9EURO</name>
<dbReference type="Gene3D" id="3.40.50.720">
    <property type="entry name" value="NAD(P)-binding Rossmann-like Domain"/>
    <property type="match status" value="1"/>
</dbReference>
<dbReference type="GO" id="GO:0046168">
    <property type="term" value="P:glycerol-3-phosphate catabolic process"/>
    <property type="evidence" value="ECO:0007669"/>
    <property type="project" value="UniProtKB-UniRule"/>
</dbReference>
<evidence type="ECO:0000259" key="11">
    <source>
        <dbReference type="Pfam" id="PF07479"/>
    </source>
</evidence>
<feature type="domain" description="Glycerol-3-phosphate dehydrogenase NAD-dependent C-terminal" evidence="11">
    <location>
        <begin position="346"/>
        <end position="492"/>
    </location>
</feature>
<keyword evidence="13" id="KW-1185">Reference proteome</keyword>
<comment type="caution">
    <text evidence="12">The sequence shown here is derived from an EMBL/GenBank/DDBJ whole genome shotgun (WGS) entry which is preliminary data.</text>
</comment>
<evidence type="ECO:0000256" key="8">
    <source>
        <dbReference type="RuleBase" id="RU361243"/>
    </source>
</evidence>
<evidence type="ECO:0000259" key="10">
    <source>
        <dbReference type="Pfam" id="PF01210"/>
    </source>
</evidence>
<gene>
    <name evidence="12" type="ORF">Egran_02745</name>
</gene>
<evidence type="ECO:0000313" key="12">
    <source>
        <dbReference type="EMBL" id="OXV09493.1"/>
    </source>
</evidence>
<dbReference type="InterPro" id="IPR011128">
    <property type="entry name" value="G3P_DH_NAD-dep_N"/>
</dbReference>
<dbReference type="PROSITE" id="PS00957">
    <property type="entry name" value="NAD_G3PDH"/>
    <property type="match status" value="1"/>
</dbReference>
<proteinExistence type="inferred from homology"/>
<dbReference type="InterPro" id="IPR036291">
    <property type="entry name" value="NAD(P)-bd_dom_sf"/>
</dbReference>
<keyword evidence="3 7" id="KW-0560">Oxidoreductase</keyword>
<dbReference type="SUPFAM" id="SSF48179">
    <property type="entry name" value="6-phosphogluconate dehydrogenase C-terminal domain-like"/>
    <property type="match status" value="1"/>
</dbReference>
<dbReference type="GO" id="GO:0005975">
    <property type="term" value="P:carbohydrate metabolic process"/>
    <property type="evidence" value="ECO:0007669"/>
    <property type="project" value="InterPro"/>
</dbReference>
<organism evidence="12 13">
    <name type="scientific">Elaphomyces granulatus</name>
    <dbReference type="NCBI Taxonomy" id="519963"/>
    <lineage>
        <taxon>Eukaryota</taxon>
        <taxon>Fungi</taxon>
        <taxon>Dikarya</taxon>
        <taxon>Ascomycota</taxon>
        <taxon>Pezizomycotina</taxon>
        <taxon>Eurotiomycetes</taxon>
        <taxon>Eurotiomycetidae</taxon>
        <taxon>Eurotiales</taxon>
        <taxon>Elaphomycetaceae</taxon>
        <taxon>Elaphomyces</taxon>
    </lineage>
</organism>